<dbReference type="EMBL" id="VSSQ01008691">
    <property type="protein sequence ID" value="MPM39570.1"/>
    <property type="molecule type" value="Genomic_DNA"/>
</dbReference>
<protein>
    <submittedName>
        <fullName evidence="3">Ubiquinone/menaquinone biosynthesis C-methyltransferase UbiE</fullName>
        <ecNumber evidence="3">2.1.1.163</ecNumber>
    </submittedName>
</protein>
<dbReference type="EC" id="2.1.1.163" evidence="3"/>
<keyword evidence="3" id="KW-0830">Ubiquinone</keyword>
<evidence type="ECO:0000259" key="2">
    <source>
        <dbReference type="Pfam" id="PF08241"/>
    </source>
</evidence>
<dbReference type="AlphaFoldDB" id="A0A644ZFD2"/>
<reference evidence="3" key="1">
    <citation type="submission" date="2019-08" db="EMBL/GenBank/DDBJ databases">
        <authorList>
            <person name="Kucharzyk K."/>
            <person name="Murdoch R.W."/>
            <person name="Higgins S."/>
            <person name="Loffler F."/>
        </authorList>
    </citation>
    <scope>NUCLEOTIDE SEQUENCE</scope>
</reference>
<gene>
    <name evidence="3" type="primary">ubiE_70</name>
    <name evidence="3" type="ORF">SDC9_86204</name>
</gene>
<dbReference type="Gene3D" id="3.40.50.150">
    <property type="entry name" value="Vaccinia Virus protein VP39"/>
    <property type="match status" value="1"/>
</dbReference>
<dbReference type="InterPro" id="IPR050447">
    <property type="entry name" value="Erg6_SMT_methyltransf"/>
</dbReference>
<keyword evidence="1 3" id="KW-0808">Transferase</keyword>
<dbReference type="GO" id="GO:0032259">
    <property type="term" value="P:methylation"/>
    <property type="evidence" value="ECO:0007669"/>
    <property type="project" value="UniProtKB-KW"/>
</dbReference>
<dbReference type="PANTHER" id="PTHR44068:SF11">
    <property type="entry name" value="GERANYL DIPHOSPHATE 2-C-METHYLTRANSFERASE"/>
    <property type="match status" value="1"/>
</dbReference>
<dbReference type="InterPro" id="IPR013216">
    <property type="entry name" value="Methyltransf_11"/>
</dbReference>
<proteinExistence type="predicted"/>
<feature type="domain" description="Methyltransferase type 11" evidence="2">
    <location>
        <begin position="44"/>
        <end position="136"/>
    </location>
</feature>
<comment type="caution">
    <text evidence="3">The sequence shown here is derived from an EMBL/GenBank/DDBJ whole genome shotgun (WGS) entry which is preliminary data.</text>
</comment>
<dbReference type="CDD" id="cd02440">
    <property type="entry name" value="AdoMet_MTases"/>
    <property type="match status" value="1"/>
</dbReference>
<sequence length="244" mass="27142">MGFCNAYESKSMTEVTGETLRPGGFRLTEKAVRLCGLSSRDAVLDLGCGRGATVNYLYNTHRIRAIGIDPSEKLIGDARKRYAFADFLTGMGENLPFESECFTCVFAECTLSLVENLNGVLKETFRVLKDGGRLVVTDVYARNAKEVDGLRPFSMNSCMRGLHDLTELQETLKKTGFAVSYREDCSDLLKELMVQTVFTFGSMAAFWNLTSGNCMDGCRYQEALKKCKPGYFMMILEKEGTNCG</sequence>
<accession>A0A644ZFD2</accession>
<organism evidence="3">
    <name type="scientific">bioreactor metagenome</name>
    <dbReference type="NCBI Taxonomy" id="1076179"/>
    <lineage>
        <taxon>unclassified sequences</taxon>
        <taxon>metagenomes</taxon>
        <taxon>ecological metagenomes</taxon>
    </lineage>
</organism>
<dbReference type="SUPFAM" id="SSF53335">
    <property type="entry name" value="S-adenosyl-L-methionine-dependent methyltransferases"/>
    <property type="match status" value="1"/>
</dbReference>
<dbReference type="PANTHER" id="PTHR44068">
    <property type="entry name" value="ZGC:194242"/>
    <property type="match status" value="1"/>
</dbReference>
<keyword evidence="3" id="KW-0489">Methyltransferase</keyword>
<dbReference type="NCBIfam" id="NF045667">
    <property type="entry name" value="MTase_DVU1556"/>
    <property type="match status" value="1"/>
</dbReference>
<evidence type="ECO:0000313" key="3">
    <source>
        <dbReference type="EMBL" id="MPM39570.1"/>
    </source>
</evidence>
<name>A0A644ZFD2_9ZZZZ</name>
<evidence type="ECO:0000256" key="1">
    <source>
        <dbReference type="ARBA" id="ARBA00022679"/>
    </source>
</evidence>
<dbReference type="InterPro" id="IPR029063">
    <property type="entry name" value="SAM-dependent_MTases_sf"/>
</dbReference>
<dbReference type="GO" id="GO:0043770">
    <property type="term" value="F:demethylmenaquinone methyltransferase activity"/>
    <property type="evidence" value="ECO:0007669"/>
    <property type="project" value="UniProtKB-EC"/>
</dbReference>
<dbReference type="GO" id="GO:0008757">
    <property type="term" value="F:S-adenosylmethionine-dependent methyltransferase activity"/>
    <property type="evidence" value="ECO:0007669"/>
    <property type="project" value="InterPro"/>
</dbReference>
<dbReference type="Pfam" id="PF08241">
    <property type="entry name" value="Methyltransf_11"/>
    <property type="match status" value="1"/>
</dbReference>